<dbReference type="Gene3D" id="3.30.1340.30">
    <property type="match status" value="1"/>
</dbReference>
<dbReference type="InterPro" id="IPR007055">
    <property type="entry name" value="BON_dom"/>
</dbReference>
<proteinExistence type="predicted"/>
<evidence type="ECO:0000259" key="2">
    <source>
        <dbReference type="PROSITE" id="PS50914"/>
    </source>
</evidence>
<dbReference type="KEGG" id="ggr:HKW67_07965"/>
<evidence type="ECO:0000313" key="4">
    <source>
        <dbReference type="Proteomes" id="UP000500938"/>
    </source>
</evidence>
<accession>A0A6M4IPS6</accession>
<gene>
    <name evidence="3" type="ORF">HKW67_07965</name>
</gene>
<evidence type="ECO:0000256" key="1">
    <source>
        <dbReference type="SAM" id="MobiDB-lite"/>
    </source>
</evidence>
<name>A0A6M4IPS6_9BACT</name>
<protein>
    <submittedName>
        <fullName evidence="3">BON domain-containing protein</fullName>
    </submittedName>
</protein>
<keyword evidence="4" id="KW-1185">Reference proteome</keyword>
<sequence length="153" mass="16769">MHVRRRGDSPAPRPEAMPDRLSTRERLRDRMRDRRTRSIEPQTEPQAAVAPMADVVVTPMGPSVPTHEELEARVLEAFRHDPVLEARAIDIGAVGAGTIELTGWVESTAEIAHALTLARGVPDVTAVVDHLAVHGPGSIQSHRTAQYETPRGR</sequence>
<feature type="domain" description="BON" evidence="2">
    <location>
        <begin position="66"/>
        <end position="135"/>
    </location>
</feature>
<evidence type="ECO:0000313" key="3">
    <source>
        <dbReference type="EMBL" id="QJR35446.1"/>
    </source>
</evidence>
<dbReference type="Proteomes" id="UP000500938">
    <property type="component" value="Chromosome"/>
</dbReference>
<dbReference type="PROSITE" id="PS50914">
    <property type="entry name" value="BON"/>
    <property type="match status" value="1"/>
</dbReference>
<organism evidence="3 4">
    <name type="scientific">Gemmatimonas groenlandica</name>
    <dbReference type="NCBI Taxonomy" id="2732249"/>
    <lineage>
        <taxon>Bacteria</taxon>
        <taxon>Pseudomonadati</taxon>
        <taxon>Gemmatimonadota</taxon>
        <taxon>Gemmatimonadia</taxon>
        <taxon>Gemmatimonadales</taxon>
        <taxon>Gemmatimonadaceae</taxon>
        <taxon>Gemmatimonas</taxon>
    </lineage>
</organism>
<dbReference type="Pfam" id="PF04972">
    <property type="entry name" value="BON"/>
    <property type="match status" value="1"/>
</dbReference>
<dbReference type="AlphaFoldDB" id="A0A6M4IPS6"/>
<dbReference type="EMBL" id="CP053085">
    <property type="protein sequence ID" value="QJR35446.1"/>
    <property type="molecule type" value="Genomic_DNA"/>
</dbReference>
<feature type="region of interest" description="Disordered" evidence="1">
    <location>
        <begin position="1"/>
        <end position="47"/>
    </location>
</feature>
<reference evidence="3 4" key="1">
    <citation type="submission" date="2020-05" db="EMBL/GenBank/DDBJ databases">
        <title>Complete genome sequence of Gemmatimonas greenlandica TET16.</title>
        <authorList>
            <person name="Zeng Y."/>
        </authorList>
    </citation>
    <scope>NUCLEOTIDE SEQUENCE [LARGE SCALE GENOMIC DNA]</scope>
    <source>
        <strain evidence="3 4">TET16</strain>
    </source>
</reference>
<feature type="compositionally biased region" description="Basic and acidic residues" evidence="1">
    <location>
        <begin position="16"/>
        <end position="38"/>
    </location>
</feature>